<gene>
    <name evidence="1" type="ORF">Q4F19_17900</name>
</gene>
<proteinExistence type="predicted"/>
<dbReference type="Proteomes" id="UP001169764">
    <property type="component" value="Unassembled WGS sequence"/>
</dbReference>
<organism evidence="1 2">
    <name type="scientific">Sphingomonas natans</name>
    <dbReference type="NCBI Taxonomy" id="3063330"/>
    <lineage>
        <taxon>Bacteria</taxon>
        <taxon>Pseudomonadati</taxon>
        <taxon>Pseudomonadota</taxon>
        <taxon>Alphaproteobacteria</taxon>
        <taxon>Sphingomonadales</taxon>
        <taxon>Sphingomonadaceae</taxon>
        <taxon>Sphingomonas</taxon>
    </lineage>
</organism>
<reference evidence="1" key="1">
    <citation type="submission" date="2023-07" db="EMBL/GenBank/DDBJ databases">
        <authorList>
            <person name="Kim M."/>
        </authorList>
    </citation>
    <scope>NUCLEOTIDE SEQUENCE</scope>
    <source>
        <strain evidence="1">BIUV-7</strain>
    </source>
</reference>
<evidence type="ECO:0000313" key="1">
    <source>
        <dbReference type="EMBL" id="MDO6416264.1"/>
    </source>
</evidence>
<sequence length="69" mass="7681">MERIIAAFEHGAQSAESPIAIDGDCPFGDSEPGLREYWLDGFYIVRSASIRDGRNRIVERPTEQTVVAL</sequence>
<protein>
    <submittedName>
        <fullName evidence="1">Uncharacterized protein</fullName>
    </submittedName>
</protein>
<keyword evidence="2" id="KW-1185">Reference proteome</keyword>
<accession>A0ABT8YF17</accession>
<name>A0ABT8YF17_9SPHN</name>
<dbReference type="RefSeq" id="WP_303545533.1">
    <property type="nucleotide sequence ID" value="NZ_JAUOTP010000009.1"/>
</dbReference>
<evidence type="ECO:0000313" key="2">
    <source>
        <dbReference type="Proteomes" id="UP001169764"/>
    </source>
</evidence>
<dbReference type="EMBL" id="JAUOTP010000009">
    <property type="protein sequence ID" value="MDO6416264.1"/>
    <property type="molecule type" value="Genomic_DNA"/>
</dbReference>
<comment type="caution">
    <text evidence="1">The sequence shown here is derived from an EMBL/GenBank/DDBJ whole genome shotgun (WGS) entry which is preliminary data.</text>
</comment>